<dbReference type="EMBL" id="BKCJ011770260">
    <property type="protein sequence ID" value="GFD51440.1"/>
    <property type="molecule type" value="Genomic_DNA"/>
</dbReference>
<dbReference type="AlphaFoldDB" id="A0A699WYQ7"/>
<sequence length="71" mass="7025">GEPGQPDRSRASSGAVIACGQQTAEPTGGAPGRAVAPAHHPTSVADPGRDVVPGRRAADPASAGRTRECAR</sequence>
<evidence type="ECO:0000256" key="1">
    <source>
        <dbReference type="SAM" id="MobiDB-lite"/>
    </source>
</evidence>
<protein>
    <submittedName>
        <fullName evidence="2">Uncharacterized protein</fullName>
    </submittedName>
</protein>
<proteinExistence type="predicted"/>
<name>A0A699WYQ7_TANCI</name>
<reference evidence="2" key="1">
    <citation type="journal article" date="2019" name="Sci. Rep.">
        <title>Draft genome of Tanacetum cinerariifolium, the natural source of mosquito coil.</title>
        <authorList>
            <person name="Yamashiro T."/>
            <person name="Shiraishi A."/>
            <person name="Satake H."/>
            <person name="Nakayama K."/>
        </authorList>
    </citation>
    <scope>NUCLEOTIDE SEQUENCE</scope>
</reference>
<organism evidence="2">
    <name type="scientific">Tanacetum cinerariifolium</name>
    <name type="common">Dalmatian daisy</name>
    <name type="synonym">Chrysanthemum cinerariifolium</name>
    <dbReference type="NCBI Taxonomy" id="118510"/>
    <lineage>
        <taxon>Eukaryota</taxon>
        <taxon>Viridiplantae</taxon>
        <taxon>Streptophyta</taxon>
        <taxon>Embryophyta</taxon>
        <taxon>Tracheophyta</taxon>
        <taxon>Spermatophyta</taxon>
        <taxon>Magnoliopsida</taxon>
        <taxon>eudicotyledons</taxon>
        <taxon>Gunneridae</taxon>
        <taxon>Pentapetalae</taxon>
        <taxon>asterids</taxon>
        <taxon>campanulids</taxon>
        <taxon>Asterales</taxon>
        <taxon>Asteraceae</taxon>
        <taxon>Asteroideae</taxon>
        <taxon>Anthemideae</taxon>
        <taxon>Anthemidinae</taxon>
        <taxon>Tanacetum</taxon>
    </lineage>
</organism>
<accession>A0A699WYQ7</accession>
<feature type="compositionally biased region" description="Basic and acidic residues" evidence="1">
    <location>
        <begin position="47"/>
        <end position="58"/>
    </location>
</feature>
<feature type="non-terminal residue" evidence="2">
    <location>
        <position position="1"/>
    </location>
</feature>
<gene>
    <name evidence="2" type="ORF">Tci_923409</name>
</gene>
<comment type="caution">
    <text evidence="2">The sequence shown here is derived from an EMBL/GenBank/DDBJ whole genome shotgun (WGS) entry which is preliminary data.</text>
</comment>
<evidence type="ECO:0000313" key="2">
    <source>
        <dbReference type="EMBL" id="GFD51440.1"/>
    </source>
</evidence>
<feature type="region of interest" description="Disordered" evidence="1">
    <location>
        <begin position="20"/>
        <end position="71"/>
    </location>
</feature>